<keyword evidence="2" id="KW-1185">Reference proteome</keyword>
<gene>
    <name evidence="1" type="ORF">CONPUDRAFT_154849</name>
</gene>
<protein>
    <submittedName>
        <fullName evidence="1">Uncharacterized protein</fullName>
    </submittedName>
</protein>
<evidence type="ECO:0000313" key="2">
    <source>
        <dbReference type="Proteomes" id="UP000053558"/>
    </source>
</evidence>
<dbReference type="EMBL" id="JH711579">
    <property type="protein sequence ID" value="EIW80864.1"/>
    <property type="molecule type" value="Genomic_DNA"/>
</dbReference>
<evidence type="ECO:0000313" key="1">
    <source>
        <dbReference type="EMBL" id="EIW80864.1"/>
    </source>
</evidence>
<sequence length="63" mass="6969">MPINAEEVPECFDPTSSAEDVVEVFDLLGVQADIHTPVVQGEEWFSSCRHHTGEVLEGAKWAK</sequence>
<dbReference type="Proteomes" id="UP000053558">
    <property type="component" value="Unassembled WGS sequence"/>
</dbReference>
<dbReference type="RefSeq" id="XP_007769689.1">
    <property type="nucleotide sequence ID" value="XM_007771499.1"/>
</dbReference>
<dbReference type="AlphaFoldDB" id="A0A5M3MQ69"/>
<reference evidence="2" key="1">
    <citation type="journal article" date="2012" name="Science">
        <title>The Paleozoic origin of enzymatic lignin decomposition reconstructed from 31 fungal genomes.</title>
        <authorList>
            <person name="Floudas D."/>
            <person name="Binder M."/>
            <person name="Riley R."/>
            <person name="Barry K."/>
            <person name="Blanchette R.A."/>
            <person name="Henrissat B."/>
            <person name="Martinez A.T."/>
            <person name="Otillar R."/>
            <person name="Spatafora J.W."/>
            <person name="Yadav J.S."/>
            <person name="Aerts A."/>
            <person name="Benoit I."/>
            <person name="Boyd A."/>
            <person name="Carlson A."/>
            <person name="Copeland A."/>
            <person name="Coutinho P.M."/>
            <person name="de Vries R.P."/>
            <person name="Ferreira P."/>
            <person name="Findley K."/>
            <person name="Foster B."/>
            <person name="Gaskell J."/>
            <person name="Glotzer D."/>
            <person name="Gorecki P."/>
            <person name="Heitman J."/>
            <person name="Hesse C."/>
            <person name="Hori C."/>
            <person name="Igarashi K."/>
            <person name="Jurgens J.A."/>
            <person name="Kallen N."/>
            <person name="Kersten P."/>
            <person name="Kohler A."/>
            <person name="Kuees U."/>
            <person name="Kumar T.K.A."/>
            <person name="Kuo A."/>
            <person name="LaButti K."/>
            <person name="Larrondo L.F."/>
            <person name="Lindquist E."/>
            <person name="Ling A."/>
            <person name="Lombard V."/>
            <person name="Lucas S."/>
            <person name="Lundell T."/>
            <person name="Martin R."/>
            <person name="McLaughlin D.J."/>
            <person name="Morgenstern I."/>
            <person name="Morin E."/>
            <person name="Murat C."/>
            <person name="Nagy L.G."/>
            <person name="Nolan M."/>
            <person name="Ohm R.A."/>
            <person name="Patyshakuliyeva A."/>
            <person name="Rokas A."/>
            <person name="Ruiz-Duenas F.J."/>
            <person name="Sabat G."/>
            <person name="Salamov A."/>
            <person name="Samejima M."/>
            <person name="Schmutz J."/>
            <person name="Slot J.C."/>
            <person name="St John F."/>
            <person name="Stenlid J."/>
            <person name="Sun H."/>
            <person name="Sun S."/>
            <person name="Syed K."/>
            <person name="Tsang A."/>
            <person name="Wiebenga A."/>
            <person name="Young D."/>
            <person name="Pisabarro A."/>
            <person name="Eastwood D.C."/>
            <person name="Martin F."/>
            <person name="Cullen D."/>
            <person name="Grigoriev I.V."/>
            <person name="Hibbett D.S."/>
        </authorList>
    </citation>
    <scope>NUCLEOTIDE SEQUENCE [LARGE SCALE GENOMIC DNA]</scope>
    <source>
        <strain evidence="2">RWD-64-598 SS2</strain>
    </source>
</reference>
<comment type="caution">
    <text evidence="1">The sequence shown here is derived from an EMBL/GenBank/DDBJ whole genome shotgun (WGS) entry which is preliminary data.</text>
</comment>
<organism evidence="1 2">
    <name type="scientific">Coniophora puteana (strain RWD-64-598)</name>
    <name type="common">Brown rot fungus</name>
    <dbReference type="NCBI Taxonomy" id="741705"/>
    <lineage>
        <taxon>Eukaryota</taxon>
        <taxon>Fungi</taxon>
        <taxon>Dikarya</taxon>
        <taxon>Basidiomycota</taxon>
        <taxon>Agaricomycotina</taxon>
        <taxon>Agaricomycetes</taxon>
        <taxon>Agaricomycetidae</taxon>
        <taxon>Boletales</taxon>
        <taxon>Coniophorineae</taxon>
        <taxon>Coniophoraceae</taxon>
        <taxon>Coniophora</taxon>
    </lineage>
</organism>
<proteinExistence type="predicted"/>
<accession>A0A5M3MQ69</accession>
<name>A0A5M3MQ69_CONPW</name>
<dbReference type="GeneID" id="19203336"/>
<dbReference type="KEGG" id="cput:CONPUDRAFT_154849"/>